<proteinExistence type="predicted"/>
<feature type="transmembrane region" description="Helical" evidence="1">
    <location>
        <begin position="55"/>
        <end position="79"/>
    </location>
</feature>
<accession>A0ABR5MHB6</accession>
<organism evidence="2 3">
    <name type="scientific">Oceanobacillus caeni</name>
    <dbReference type="NCBI Taxonomy" id="405946"/>
    <lineage>
        <taxon>Bacteria</taxon>
        <taxon>Bacillati</taxon>
        <taxon>Bacillota</taxon>
        <taxon>Bacilli</taxon>
        <taxon>Bacillales</taxon>
        <taxon>Bacillaceae</taxon>
        <taxon>Oceanobacillus</taxon>
    </lineage>
</organism>
<keyword evidence="1" id="KW-0812">Transmembrane</keyword>
<dbReference type="EMBL" id="LGTK01000050">
    <property type="protein sequence ID" value="KPH73215.1"/>
    <property type="molecule type" value="Genomic_DNA"/>
</dbReference>
<evidence type="ECO:0000313" key="2">
    <source>
        <dbReference type="EMBL" id="KPH73215.1"/>
    </source>
</evidence>
<name>A0ABR5MHB6_9BACI</name>
<evidence type="ECO:0000313" key="3">
    <source>
        <dbReference type="Proteomes" id="UP000037854"/>
    </source>
</evidence>
<dbReference type="Proteomes" id="UP000037854">
    <property type="component" value="Unassembled WGS sequence"/>
</dbReference>
<reference evidence="2 3" key="1">
    <citation type="submission" date="2015-07" db="EMBL/GenBank/DDBJ databases">
        <title>High-quality draft genome sequence of Oceanobacillus caeni HM6, a bacillus isolated from a human feces.</title>
        <authorList>
            <person name="Kumar J."/>
            <person name="Verma M.K."/>
            <person name="Pandey R."/>
            <person name="Bhambi M."/>
            <person name="Chauhan N."/>
        </authorList>
    </citation>
    <scope>NUCLEOTIDE SEQUENCE [LARGE SCALE GENOMIC DNA]</scope>
    <source>
        <strain evidence="2 3">HM6</strain>
    </source>
</reference>
<gene>
    <name evidence="2" type="ORF">AFL42_12830</name>
</gene>
<comment type="caution">
    <text evidence="2">The sequence shown here is derived from an EMBL/GenBank/DDBJ whole genome shotgun (WGS) entry which is preliminary data.</text>
</comment>
<sequence>MGKYIAVMILLLFLPFSQLFLIHDHNHANTDQNSIMENSISVEHLSIDNGGTDKIVHFITLISITLIHMVLNQSLNFLIIPIRRKILFTPIFYQSNYVIIPLNKKPLYF</sequence>
<evidence type="ECO:0000256" key="1">
    <source>
        <dbReference type="SAM" id="Phobius"/>
    </source>
</evidence>
<protein>
    <submittedName>
        <fullName evidence="2">Uncharacterized protein</fullName>
    </submittedName>
</protein>
<keyword evidence="3" id="KW-1185">Reference proteome</keyword>
<keyword evidence="1" id="KW-1133">Transmembrane helix</keyword>
<keyword evidence="1" id="KW-0472">Membrane</keyword>